<dbReference type="InterPro" id="IPR008822">
    <property type="entry name" value="Endonuclease_RusA-like"/>
</dbReference>
<feature type="non-terminal residue" evidence="1">
    <location>
        <position position="1"/>
    </location>
</feature>
<dbReference type="AlphaFoldDB" id="X1BTU0"/>
<dbReference type="Gene3D" id="3.30.1330.70">
    <property type="entry name" value="Holliday junction resolvase RusA"/>
    <property type="match status" value="1"/>
</dbReference>
<dbReference type="Pfam" id="PF05866">
    <property type="entry name" value="RusA"/>
    <property type="match status" value="1"/>
</dbReference>
<sequence length="103" mass="12270">NPKTGQIVKKNEVRKWKDTAWILLNHINEQPKREWGVNLEFHFFYKMKTRRIDTDNRLKPIFDALSNRLGIDDSLLAEYHVKRKFLKGAQNHCVVGEIYFLGE</sequence>
<evidence type="ECO:0000313" key="1">
    <source>
        <dbReference type="EMBL" id="GAG87613.1"/>
    </source>
</evidence>
<protein>
    <submittedName>
        <fullName evidence="1">Uncharacterized protein</fullName>
    </submittedName>
</protein>
<comment type="caution">
    <text evidence="1">The sequence shown here is derived from an EMBL/GenBank/DDBJ whole genome shotgun (WGS) entry which is preliminary data.</text>
</comment>
<dbReference type="SUPFAM" id="SSF103084">
    <property type="entry name" value="Holliday junction resolvase RusA"/>
    <property type="match status" value="1"/>
</dbReference>
<accession>X1BTU0</accession>
<gene>
    <name evidence="1" type="ORF">S01H4_30395</name>
</gene>
<organism evidence="1">
    <name type="scientific">marine sediment metagenome</name>
    <dbReference type="NCBI Taxonomy" id="412755"/>
    <lineage>
        <taxon>unclassified sequences</taxon>
        <taxon>metagenomes</taxon>
        <taxon>ecological metagenomes</taxon>
    </lineage>
</organism>
<dbReference type="GO" id="GO:0006281">
    <property type="term" value="P:DNA repair"/>
    <property type="evidence" value="ECO:0007669"/>
    <property type="project" value="InterPro"/>
</dbReference>
<dbReference type="EMBL" id="BART01015685">
    <property type="protein sequence ID" value="GAG87613.1"/>
    <property type="molecule type" value="Genomic_DNA"/>
</dbReference>
<dbReference type="InterPro" id="IPR036614">
    <property type="entry name" value="RusA-like_sf"/>
</dbReference>
<name>X1BTU0_9ZZZZ</name>
<dbReference type="GO" id="GO:0000287">
    <property type="term" value="F:magnesium ion binding"/>
    <property type="evidence" value="ECO:0007669"/>
    <property type="project" value="InterPro"/>
</dbReference>
<reference evidence="1" key="1">
    <citation type="journal article" date="2014" name="Front. Microbiol.">
        <title>High frequency of phylogenetically diverse reductive dehalogenase-homologous genes in deep subseafloor sedimentary metagenomes.</title>
        <authorList>
            <person name="Kawai M."/>
            <person name="Futagami T."/>
            <person name="Toyoda A."/>
            <person name="Takaki Y."/>
            <person name="Nishi S."/>
            <person name="Hori S."/>
            <person name="Arai W."/>
            <person name="Tsubouchi T."/>
            <person name="Morono Y."/>
            <person name="Uchiyama I."/>
            <person name="Ito T."/>
            <person name="Fujiyama A."/>
            <person name="Inagaki F."/>
            <person name="Takami H."/>
        </authorList>
    </citation>
    <scope>NUCLEOTIDE SEQUENCE</scope>
    <source>
        <strain evidence="1">Expedition CK06-06</strain>
    </source>
</reference>
<proteinExistence type="predicted"/>
<dbReference type="GO" id="GO:0006310">
    <property type="term" value="P:DNA recombination"/>
    <property type="evidence" value="ECO:0007669"/>
    <property type="project" value="InterPro"/>
</dbReference>